<reference evidence="4 5" key="1">
    <citation type="submission" date="2018-05" db="EMBL/GenBank/DDBJ databases">
        <title>Polaribacter aquimarinus sp. nov., isolated from sediment in a sediment of sea.</title>
        <authorList>
            <person name="Lu D."/>
        </authorList>
    </citation>
    <scope>NUCLEOTIDE SEQUENCE [LARGE SCALE GENOMIC DNA]</scope>
    <source>
        <strain evidence="4 5">ZY113</strain>
    </source>
</reference>
<comment type="caution">
    <text evidence="4">The sequence shown here is derived from an EMBL/GenBank/DDBJ whole genome shotgun (WGS) entry which is preliminary data.</text>
</comment>
<keyword evidence="2" id="KW-0378">Hydrolase</keyword>
<name>A0A2U2JE67_9FLAO</name>
<dbReference type="AlphaFoldDB" id="A0A2U2JE67"/>
<evidence type="ECO:0000313" key="5">
    <source>
        <dbReference type="Proteomes" id="UP000245670"/>
    </source>
</evidence>
<dbReference type="InterPro" id="IPR050955">
    <property type="entry name" value="Plant_Biomass_Hydrol_Est"/>
</dbReference>
<evidence type="ECO:0000256" key="1">
    <source>
        <dbReference type="ARBA" id="ARBA00022729"/>
    </source>
</evidence>
<gene>
    <name evidence="4" type="ORF">DIS07_02095</name>
</gene>
<accession>A0A2U2JE67</accession>
<dbReference type="PANTHER" id="PTHR43037:SF5">
    <property type="entry name" value="FERULOYL ESTERASE"/>
    <property type="match status" value="1"/>
</dbReference>
<proteinExistence type="predicted"/>
<feature type="domain" description="Dienelactone hydrolase" evidence="3">
    <location>
        <begin position="134"/>
        <end position="234"/>
    </location>
</feature>
<keyword evidence="5" id="KW-1185">Reference proteome</keyword>
<sequence>MKKLLLIPTIMLFLMAFQTKDIQKTLEGINTRFKNVEVSIINWPEDLQKKLGKLKSSAFVALPRKKTTKKIPLLITLHGGGGKKWSLEEQLSRSAVVKGLSLVEKAGKELMLVEPNSFESWNPKTLNIMLDYILEIYPQIDTNRIYVMGHSMGGSGTWRWILESPERFAAASVSGTRGFKDTDVINKIISIPMWGMVGGEDTKNVAPVKNMVNRLRAAGNSNVRYTEFEGANHAKGNAKVFSSVECVDWMLTFSLKDKN</sequence>
<dbReference type="SUPFAM" id="SSF53474">
    <property type="entry name" value="alpha/beta-Hydrolases"/>
    <property type="match status" value="1"/>
</dbReference>
<dbReference type="RefSeq" id="WP_109403558.1">
    <property type="nucleotide sequence ID" value="NZ_QFFG01000001.1"/>
</dbReference>
<dbReference type="OrthoDB" id="9764953at2"/>
<dbReference type="InterPro" id="IPR029058">
    <property type="entry name" value="AB_hydrolase_fold"/>
</dbReference>
<dbReference type="Pfam" id="PF01738">
    <property type="entry name" value="DLH"/>
    <property type="match status" value="1"/>
</dbReference>
<keyword evidence="1" id="KW-0732">Signal</keyword>
<protein>
    <recommendedName>
        <fullName evidence="3">Dienelactone hydrolase domain-containing protein</fullName>
    </recommendedName>
</protein>
<dbReference type="InterPro" id="IPR002925">
    <property type="entry name" value="Dienelactn_hydro"/>
</dbReference>
<dbReference type="Proteomes" id="UP000245670">
    <property type="component" value="Unassembled WGS sequence"/>
</dbReference>
<dbReference type="GO" id="GO:0016787">
    <property type="term" value="F:hydrolase activity"/>
    <property type="evidence" value="ECO:0007669"/>
    <property type="project" value="UniProtKB-KW"/>
</dbReference>
<organism evidence="4 5">
    <name type="scientific">Polaribacter aquimarinus</name>
    <dbReference type="NCBI Taxonomy" id="2100726"/>
    <lineage>
        <taxon>Bacteria</taxon>
        <taxon>Pseudomonadati</taxon>
        <taxon>Bacteroidota</taxon>
        <taxon>Flavobacteriia</taxon>
        <taxon>Flavobacteriales</taxon>
        <taxon>Flavobacteriaceae</taxon>
    </lineage>
</organism>
<dbReference type="Gene3D" id="3.40.50.1820">
    <property type="entry name" value="alpha/beta hydrolase"/>
    <property type="match status" value="1"/>
</dbReference>
<evidence type="ECO:0000256" key="2">
    <source>
        <dbReference type="ARBA" id="ARBA00022801"/>
    </source>
</evidence>
<dbReference type="PANTHER" id="PTHR43037">
    <property type="entry name" value="UNNAMED PRODUCT-RELATED"/>
    <property type="match status" value="1"/>
</dbReference>
<dbReference type="EMBL" id="QFFG01000001">
    <property type="protein sequence ID" value="PWG06650.1"/>
    <property type="molecule type" value="Genomic_DNA"/>
</dbReference>
<evidence type="ECO:0000259" key="3">
    <source>
        <dbReference type="Pfam" id="PF01738"/>
    </source>
</evidence>
<evidence type="ECO:0000313" key="4">
    <source>
        <dbReference type="EMBL" id="PWG06650.1"/>
    </source>
</evidence>